<feature type="region of interest" description="Disordered" evidence="1">
    <location>
        <begin position="1"/>
        <end position="25"/>
    </location>
</feature>
<accession>A0A4U6X1E0</accession>
<protein>
    <submittedName>
        <fullName evidence="2">Uncharacterized protein</fullName>
    </submittedName>
</protein>
<feature type="region of interest" description="Disordered" evidence="1">
    <location>
        <begin position="66"/>
        <end position="96"/>
    </location>
</feature>
<comment type="caution">
    <text evidence="2">The sequence shown here is derived from an EMBL/GenBank/DDBJ whole genome shotgun (WGS) entry which is preliminary data.</text>
</comment>
<evidence type="ECO:0000313" key="3">
    <source>
        <dbReference type="Proteomes" id="UP000310108"/>
    </source>
</evidence>
<proteinExistence type="predicted"/>
<organism evidence="2 3">
    <name type="scientific">Colletotrichum tanaceti</name>
    <dbReference type="NCBI Taxonomy" id="1306861"/>
    <lineage>
        <taxon>Eukaryota</taxon>
        <taxon>Fungi</taxon>
        <taxon>Dikarya</taxon>
        <taxon>Ascomycota</taxon>
        <taxon>Pezizomycotina</taxon>
        <taxon>Sordariomycetes</taxon>
        <taxon>Hypocreomycetidae</taxon>
        <taxon>Glomerellales</taxon>
        <taxon>Glomerellaceae</taxon>
        <taxon>Colletotrichum</taxon>
        <taxon>Colletotrichum destructivum species complex</taxon>
    </lineage>
</organism>
<dbReference type="Proteomes" id="UP000310108">
    <property type="component" value="Unassembled WGS sequence"/>
</dbReference>
<evidence type="ECO:0000313" key="2">
    <source>
        <dbReference type="EMBL" id="TKW49150.1"/>
    </source>
</evidence>
<feature type="region of interest" description="Disordered" evidence="1">
    <location>
        <begin position="324"/>
        <end position="361"/>
    </location>
</feature>
<name>A0A4U6X1E0_9PEZI</name>
<feature type="compositionally biased region" description="Acidic residues" evidence="1">
    <location>
        <begin position="324"/>
        <end position="340"/>
    </location>
</feature>
<feature type="region of interest" description="Disordered" evidence="1">
    <location>
        <begin position="114"/>
        <end position="144"/>
    </location>
</feature>
<dbReference type="AlphaFoldDB" id="A0A4U6X1E0"/>
<evidence type="ECO:0000256" key="1">
    <source>
        <dbReference type="SAM" id="MobiDB-lite"/>
    </source>
</evidence>
<gene>
    <name evidence="2" type="ORF">CTA1_4126</name>
</gene>
<feature type="compositionally biased region" description="Acidic residues" evidence="1">
    <location>
        <begin position="114"/>
        <end position="123"/>
    </location>
</feature>
<feature type="region of interest" description="Disordered" evidence="1">
    <location>
        <begin position="258"/>
        <end position="281"/>
    </location>
</feature>
<keyword evidence="3" id="KW-1185">Reference proteome</keyword>
<reference evidence="2 3" key="1">
    <citation type="journal article" date="2019" name="PLoS ONE">
        <title>Comparative genome analysis indicates high evolutionary potential of pathogenicity genes in Colletotrichum tanaceti.</title>
        <authorList>
            <person name="Lelwala R.V."/>
            <person name="Korhonen P.K."/>
            <person name="Young N.D."/>
            <person name="Scott J.B."/>
            <person name="Ades P.A."/>
            <person name="Gasser R.B."/>
            <person name="Taylor P.W.J."/>
        </authorList>
    </citation>
    <scope>NUCLEOTIDE SEQUENCE [LARGE SCALE GENOMIC DNA]</scope>
    <source>
        <strain evidence="2">BRIP57314</strain>
    </source>
</reference>
<feature type="compositionally biased region" description="Basic and acidic residues" evidence="1">
    <location>
        <begin position="124"/>
        <end position="136"/>
    </location>
</feature>
<sequence length="389" mass="43085">MTEPRSTMVRNSKILPSGKTTIPLDSKSLFSASNLSKAAPFLAALEQQLYQPITPRQSLQIQPCRAEEAMGATRRRQKQQQQQRTDQDRQSDEESVYNSYFEVPYEGYYSQAAVDEDEAEEEGEQRGGEQKAKEEAASPTTTQRQRSVAEACRFLRQFIETRWEDQLHAGYIKIQCDLTMDEMWELGRLDKADGSRECRRLVSAPVIHDAIGYALWTELARTVGNGGAVVLASSSSDPSLSTVVAKLMAAEEVAARRARSTRRRATEGDAITRRPPAPCKSSTYLSITARARRKSELQLARPHQLACATCGSRAPPERMRVDDALSDDEDGQEEGEEGEREGEGGLELRVKKRSSISRRLSVKMNQTLAKFGEGLATGYGGNGVSRVSG</sequence>
<dbReference type="EMBL" id="PJEX01000608">
    <property type="protein sequence ID" value="TKW49150.1"/>
    <property type="molecule type" value="Genomic_DNA"/>
</dbReference>
<feature type="compositionally biased region" description="Polar residues" evidence="1">
    <location>
        <begin position="1"/>
        <end position="10"/>
    </location>
</feature>
<dbReference type="STRING" id="1306861.A0A4U6X1E0"/>